<accession>A0A1W1CGL3</accession>
<dbReference type="GO" id="GO:0003677">
    <property type="term" value="F:DNA binding"/>
    <property type="evidence" value="ECO:0007669"/>
    <property type="project" value="InterPro"/>
</dbReference>
<evidence type="ECO:0008006" key="2">
    <source>
        <dbReference type="Google" id="ProtNLM"/>
    </source>
</evidence>
<dbReference type="InterPro" id="IPR011067">
    <property type="entry name" value="Plasmid_toxin/cell-grow_inhib"/>
</dbReference>
<organism evidence="1">
    <name type="scientific">hydrothermal vent metagenome</name>
    <dbReference type="NCBI Taxonomy" id="652676"/>
    <lineage>
        <taxon>unclassified sequences</taxon>
        <taxon>metagenomes</taxon>
        <taxon>ecological metagenomes</taxon>
    </lineage>
</organism>
<dbReference type="InterPro" id="IPR003477">
    <property type="entry name" value="PemK-like"/>
</dbReference>
<gene>
    <name evidence="1" type="ORF">MNB_SV-10-389</name>
</gene>
<dbReference type="AlphaFoldDB" id="A0A1W1CGL3"/>
<name>A0A1W1CGL3_9ZZZZ</name>
<reference evidence="1" key="1">
    <citation type="submission" date="2016-10" db="EMBL/GenBank/DDBJ databases">
        <authorList>
            <person name="de Groot N.N."/>
        </authorList>
    </citation>
    <scope>NUCLEOTIDE SEQUENCE</scope>
</reference>
<dbReference type="EMBL" id="FPHL01000037">
    <property type="protein sequence ID" value="SFV64847.1"/>
    <property type="molecule type" value="Genomic_DNA"/>
</dbReference>
<protein>
    <recommendedName>
        <fullName evidence="2">Death on curing protein, Doc toxin</fullName>
    </recommendedName>
</protein>
<dbReference type="Pfam" id="PF02452">
    <property type="entry name" value="PemK_toxin"/>
    <property type="match status" value="1"/>
</dbReference>
<dbReference type="Gene3D" id="2.30.30.110">
    <property type="match status" value="1"/>
</dbReference>
<proteinExistence type="predicted"/>
<evidence type="ECO:0000313" key="1">
    <source>
        <dbReference type="EMBL" id="SFV64847.1"/>
    </source>
</evidence>
<dbReference type="SUPFAM" id="SSF50118">
    <property type="entry name" value="Cell growth inhibitor/plasmid maintenance toxic component"/>
    <property type="match status" value="1"/>
</dbReference>
<sequence length="82" mass="9464">MLVISNDIENLMDIVTAIPVTSRKIGRKVYPNEVLFILNGKEATLLCHQVRTISKQRLEKKISPLDPRLQQKVIDVLCMRFM</sequence>